<gene>
    <name evidence="7" type="ORF">LCGC14_1164500</name>
</gene>
<dbReference type="SMART" id="SM00650">
    <property type="entry name" value="rADc"/>
    <property type="match status" value="1"/>
</dbReference>
<evidence type="ECO:0000256" key="3">
    <source>
        <dbReference type="ARBA" id="ARBA00022679"/>
    </source>
</evidence>
<keyword evidence="5" id="KW-0694">RNA-binding</keyword>
<dbReference type="Pfam" id="PF00398">
    <property type="entry name" value="RrnaAD"/>
    <property type="match status" value="1"/>
</dbReference>
<dbReference type="PROSITE" id="PS51689">
    <property type="entry name" value="SAM_RNA_A_N6_MT"/>
    <property type="match status" value="1"/>
</dbReference>
<reference evidence="7" key="1">
    <citation type="journal article" date="2015" name="Nature">
        <title>Complex archaea that bridge the gap between prokaryotes and eukaryotes.</title>
        <authorList>
            <person name="Spang A."/>
            <person name="Saw J.H."/>
            <person name="Jorgensen S.L."/>
            <person name="Zaremba-Niedzwiedzka K."/>
            <person name="Martijn J."/>
            <person name="Lind A.E."/>
            <person name="van Eijk R."/>
            <person name="Schleper C."/>
            <person name="Guy L."/>
            <person name="Ettema T.J."/>
        </authorList>
    </citation>
    <scope>NUCLEOTIDE SEQUENCE</scope>
</reference>
<keyword evidence="4" id="KW-0949">S-adenosyl-L-methionine</keyword>
<evidence type="ECO:0000256" key="5">
    <source>
        <dbReference type="ARBA" id="ARBA00022884"/>
    </source>
</evidence>
<evidence type="ECO:0000259" key="6">
    <source>
        <dbReference type="SMART" id="SM00650"/>
    </source>
</evidence>
<dbReference type="InterPro" id="IPR029063">
    <property type="entry name" value="SAM-dependent_MTases_sf"/>
</dbReference>
<dbReference type="CDD" id="cd02440">
    <property type="entry name" value="AdoMet_MTases"/>
    <property type="match status" value="1"/>
</dbReference>
<dbReference type="InterPro" id="IPR011530">
    <property type="entry name" value="rRNA_adenine_dimethylase"/>
</dbReference>
<dbReference type="InterPro" id="IPR001737">
    <property type="entry name" value="KsgA/Erm"/>
</dbReference>
<protein>
    <recommendedName>
        <fullName evidence="6">Ribosomal RNA adenine methylase transferase N-terminal domain-containing protein</fullName>
    </recommendedName>
</protein>
<keyword evidence="1" id="KW-0698">rRNA processing</keyword>
<dbReference type="AlphaFoldDB" id="A0A0F9LRR6"/>
<evidence type="ECO:0000256" key="1">
    <source>
        <dbReference type="ARBA" id="ARBA00022552"/>
    </source>
</evidence>
<dbReference type="InterPro" id="IPR020598">
    <property type="entry name" value="rRNA_Ade_methylase_Trfase_N"/>
</dbReference>
<evidence type="ECO:0000256" key="2">
    <source>
        <dbReference type="ARBA" id="ARBA00022603"/>
    </source>
</evidence>
<name>A0A0F9LRR6_9ZZZZ</name>
<keyword evidence="2" id="KW-0489">Methyltransferase</keyword>
<dbReference type="PANTHER" id="PTHR11727">
    <property type="entry name" value="DIMETHYLADENOSINE TRANSFERASE"/>
    <property type="match status" value="1"/>
</dbReference>
<comment type="caution">
    <text evidence="7">The sequence shown here is derived from an EMBL/GenBank/DDBJ whole genome shotgun (WGS) entry which is preliminary data.</text>
</comment>
<accession>A0A0F9LRR6</accession>
<evidence type="ECO:0000313" key="7">
    <source>
        <dbReference type="EMBL" id="KKM97784.1"/>
    </source>
</evidence>
<dbReference type="NCBIfam" id="TIGR00755">
    <property type="entry name" value="ksgA"/>
    <property type="match status" value="1"/>
</dbReference>
<dbReference type="SUPFAM" id="SSF53335">
    <property type="entry name" value="S-adenosyl-L-methionine-dependent methyltransferases"/>
    <property type="match status" value="1"/>
</dbReference>
<sequence>MNIQEVNLVLNQLQLRPQKRLGQNFLIDNNVLQKMISLSEITKNDIVLEIGPGLGSLTEFLVKKAKKVYAIEIEPLFCTYLSEKLSIYSNIEIINDDVLKIEIPKHNKVVSNIPYTITGSIFEKVFFNRNPPSGILIIEKSIANRIFFTENYKTFSRISVTVNAFMKPVLKFEVSRNSFYPPPKIDLSLIKIIPKDNQNSFLSEEKTILFFLKFIAGIMPYKNKNILNALQIFFKANNVDKYSKEKISQIIKQKNFDNKKVFTFEIEEFIELSKLFYNEN</sequence>
<keyword evidence="3" id="KW-0808">Transferase</keyword>
<organism evidence="7">
    <name type="scientific">marine sediment metagenome</name>
    <dbReference type="NCBI Taxonomy" id="412755"/>
    <lineage>
        <taxon>unclassified sequences</taxon>
        <taxon>metagenomes</taxon>
        <taxon>ecological metagenomes</taxon>
    </lineage>
</organism>
<feature type="domain" description="Ribosomal RNA adenine methylase transferase N-terminal" evidence="6">
    <location>
        <begin position="31"/>
        <end position="196"/>
    </location>
</feature>
<dbReference type="GO" id="GO:0003723">
    <property type="term" value="F:RNA binding"/>
    <property type="evidence" value="ECO:0007669"/>
    <property type="project" value="UniProtKB-KW"/>
</dbReference>
<dbReference type="GO" id="GO:0000179">
    <property type="term" value="F:rRNA (adenine-N6,N6-)-dimethyltransferase activity"/>
    <property type="evidence" value="ECO:0007669"/>
    <property type="project" value="InterPro"/>
</dbReference>
<dbReference type="EMBL" id="LAZR01005708">
    <property type="protein sequence ID" value="KKM97784.1"/>
    <property type="molecule type" value="Genomic_DNA"/>
</dbReference>
<evidence type="ECO:0000256" key="4">
    <source>
        <dbReference type="ARBA" id="ARBA00022691"/>
    </source>
</evidence>
<dbReference type="PANTHER" id="PTHR11727:SF7">
    <property type="entry name" value="DIMETHYLADENOSINE TRANSFERASE-RELATED"/>
    <property type="match status" value="1"/>
</dbReference>
<proteinExistence type="predicted"/>
<dbReference type="Gene3D" id="3.40.50.150">
    <property type="entry name" value="Vaccinia Virus protein VP39"/>
    <property type="match status" value="1"/>
</dbReference>